<dbReference type="InterPro" id="IPR050523">
    <property type="entry name" value="AKR_Detox_Biosynth"/>
</dbReference>
<dbReference type="InterPro" id="IPR036812">
    <property type="entry name" value="NAD(P)_OxRdtase_dom_sf"/>
</dbReference>
<keyword evidence="1" id="KW-0560">Oxidoreductase</keyword>
<dbReference type="Pfam" id="PF00248">
    <property type="entry name" value="Aldo_ket_red"/>
    <property type="match status" value="1"/>
</dbReference>
<reference evidence="3 4" key="1">
    <citation type="submission" date="2020-01" db="EMBL/GenBank/DDBJ databases">
        <title>Kibdelosporangium persica a novel Actinomycetes from a hot desert in Iran.</title>
        <authorList>
            <person name="Safaei N."/>
            <person name="Zaburannyi N."/>
            <person name="Mueller R."/>
            <person name="Wink J."/>
        </authorList>
    </citation>
    <scope>NUCLEOTIDE SEQUENCE [LARGE SCALE GENOMIC DNA]</scope>
    <source>
        <strain evidence="3 4">4NS15</strain>
    </source>
</reference>
<keyword evidence="4" id="KW-1185">Reference proteome</keyword>
<dbReference type="RefSeq" id="WP_173142032.1">
    <property type="nucleotide sequence ID" value="NZ_CBCSGW010000003.1"/>
</dbReference>
<dbReference type="Gene3D" id="3.20.20.100">
    <property type="entry name" value="NADP-dependent oxidoreductase domain"/>
    <property type="match status" value="1"/>
</dbReference>
<protein>
    <submittedName>
        <fullName evidence="3">Oxidoreductase</fullName>
    </submittedName>
</protein>
<dbReference type="SUPFAM" id="SSF51430">
    <property type="entry name" value="NAD(P)-linked oxidoreductase"/>
    <property type="match status" value="1"/>
</dbReference>
<dbReference type="CDD" id="cd19082">
    <property type="entry name" value="AKR_AKR10A1_2"/>
    <property type="match status" value="1"/>
</dbReference>
<name>A0ABX2FHJ3_9PSEU</name>
<feature type="domain" description="NADP-dependent oxidoreductase" evidence="2">
    <location>
        <begin position="23"/>
        <end position="291"/>
    </location>
</feature>
<evidence type="ECO:0000256" key="1">
    <source>
        <dbReference type="ARBA" id="ARBA00023002"/>
    </source>
</evidence>
<evidence type="ECO:0000259" key="2">
    <source>
        <dbReference type="Pfam" id="PF00248"/>
    </source>
</evidence>
<evidence type="ECO:0000313" key="3">
    <source>
        <dbReference type="EMBL" id="NRN70872.1"/>
    </source>
</evidence>
<evidence type="ECO:0000313" key="4">
    <source>
        <dbReference type="Proteomes" id="UP000763557"/>
    </source>
</evidence>
<proteinExistence type="predicted"/>
<dbReference type="InterPro" id="IPR023210">
    <property type="entry name" value="NADP_OxRdtase_dom"/>
</dbReference>
<accession>A0ABX2FHJ3</accession>
<gene>
    <name evidence="3" type="ORF">GC106_81460</name>
</gene>
<comment type="caution">
    <text evidence="3">The sequence shown here is derived from an EMBL/GenBank/DDBJ whole genome shotgun (WGS) entry which is preliminary data.</text>
</comment>
<organism evidence="3 4">
    <name type="scientific">Kibdelosporangium persicum</name>
    <dbReference type="NCBI Taxonomy" id="2698649"/>
    <lineage>
        <taxon>Bacteria</taxon>
        <taxon>Bacillati</taxon>
        <taxon>Actinomycetota</taxon>
        <taxon>Actinomycetes</taxon>
        <taxon>Pseudonocardiales</taxon>
        <taxon>Pseudonocardiaceae</taxon>
        <taxon>Kibdelosporangium</taxon>
    </lineage>
</organism>
<sequence>MKYSTVNGISTPLSRCVLGTSGIRTADKHRLLDVFFEAGGNCIDTARAYGGGAAEVSVGEWIRRNQPENLVVVVKGAHPPNCGPAAVSTELTQSLDALGIERADLYMLHRDNTDVPVGEFVDALETEVAAGRITAYGGSNWGMSRLAEAQRYAADNGRAGMAAISNHFSLAEPVEPLYPGCESVPPELAGYLADHGIALFPWSSQARGFFSDAPWDGLDPNVWRCWDTDDNHIRRERAAKLATSLGVRPINIALGYVLGQPFGTFPIIGPQTEEQLRLALDGADLVLEPAQLTWLATGM</sequence>
<dbReference type="PANTHER" id="PTHR43364">
    <property type="entry name" value="NADH-SPECIFIC METHYLGLYOXAL REDUCTASE-RELATED"/>
    <property type="match status" value="1"/>
</dbReference>
<dbReference type="Proteomes" id="UP000763557">
    <property type="component" value="Unassembled WGS sequence"/>
</dbReference>
<dbReference type="EMBL" id="JAAATY010000046">
    <property type="protein sequence ID" value="NRN70872.1"/>
    <property type="molecule type" value="Genomic_DNA"/>
</dbReference>
<dbReference type="PANTHER" id="PTHR43364:SF4">
    <property type="entry name" value="NAD(P)-LINKED OXIDOREDUCTASE SUPERFAMILY PROTEIN"/>
    <property type="match status" value="1"/>
</dbReference>